<proteinExistence type="predicted"/>
<gene>
    <name evidence="2" type="ORF">CYNAS_LOCUS12151</name>
</gene>
<dbReference type="Proteomes" id="UP001176961">
    <property type="component" value="Unassembled WGS sequence"/>
</dbReference>
<sequence length="69" mass="7975">MFVLVDKRTLRLRIDKQYFTLEDASAKYSIPVEAIAEEEKKHNNSDLNRNKKRQASNPAEGPSTKMSKH</sequence>
<accession>A0AA36M6X5</accession>
<name>A0AA36M6X5_CYLNA</name>
<organism evidence="2 3">
    <name type="scientific">Cylicocyclus nassatus</name>
    <name type="common">Nematode worm</name>
    <dbReference type="NCBI Taxonomy" id="53992"/>
    <lineage>
        <taxon>Eukaryota</taxon>
        <taxon>Metazoa</taxon>
        <taxon>Ecdysozoa</taxon>
        <taxon>Nematoda</taxon>
        <taxon>Chromadorea</taxon>
        <taxon>Rhabditida</taxon>
        <taxon>Rhabditina</taxon>
        <taxon>Rhabditomorpha</taxon>
        <taxon>Strongyloidea</taxon>
        <taxon>Strongylidae</taxon>
        <taxon>Cylicocyclus</taxon>
    </lineage>
</organism>
<dbReference type="EMBL" id="CATQJL010000223">
    <property type="protein sequence ID" value="CAJ0600168.1"/>
    <property type="molecule type" value="Genomic_DNA"/>
</dbReference>
<evidence type="ECO:0000313" key="3">
    <source>
        <dbReference type="Proteomes" id="UP001176961"/>
    </source>
</evidence>
<feature type="region of interest" description="Disordered" evidence="1">
    <location>
        <begin position="39"/>
        <end position="69"/>
    </location>
</feature>
<comment type="caution">
    <text evidence="2">The sequence shown here is derived from an EMBL/GenBank/DDBJ whole genome shotgun (WGS) entry which is preliminary data.</text>
</comment>
<dbReference type="AlphaFoldDB" id="A0AA36M6X5"/>
<reference evidence="2" key="1">
    <citation type="submission" date="2023-07" db="EMBL/GenBank/DDBJ databases">
        <authorList>
            <consortium name="CYATHOMIX"/>
        </authorList>
    </citation>
    <scope>NUCLEOTIDE SEQUENCE</scope>
    <source>
        <strain evidence="2">N/A</strain>
    </source>
</reference>
<keyword evidence="3" id="KW-1185">Reference proteome</keyword>
<evidence type="ECO:0000256" key="1">
    <source>
        <dbReference type="SAM" id="MobiDB-lite"/>
    </source>
</evidence>
<evidence type="ECO:0000313" key="2">
    <source>
        <dbReference type="EMBL" id="CAJ0600168.1"/>
    </source>
</evidence>
<protein>
    <submittedName>
        <fullName evidence="2">Uncharacterized protein</fullName>
    </submittedName>
</protein>